<dbReference type="Proteomes" id="UP000235371">
    <property type="component" value="Unassembled WGS sequence"/>
</dbReference>
<name>A0A2J6T530_9HELO</name>
<sequence>MQGGFPQTPRFLPLALASRPPQIMNDLTSSEGKRETLAAGAVALALQTSSEEQRRAAKSPTERAKLPSQLFSSGPAAQCWPAQLARRQVVRPAGWVVPPPAVLPLSSILGLICLAGQVVTSGDNPGQCGRSQTNPISQPNAIPGASVGWWAAASRPGESWALLAMDYFRLLIQDPFDMVRWRRVETSKPPPSRLLDEHIARSVPFSILVIAREESSRTRSWFRYRSLTAAGKKIPLEPRILGQACFLTSPHKFCEVWLVSGILAWVANRHPDPGQGC</sequence>
<proteinExistence type="predicted"/>
<gene>
    <name evidence="1" type="ORF">K444DRAFT_437022</name>
</gene>
<evidence type="ECO:0000313" key="2">
    <source>
        <dbReference type="Proteomes" id="UP000235371"/>
    </source>
</evidence>
<organism evidence="1 2">
    <name type="scientific">Hyaloscypha bicolor E</name>
    <dbReference type="NCBI Taxonomy" id="1095630"/>
    <lineage>
        <taxon>Eukaryota</taxon>
        <taxon>Fungi</taxon>
        <taxon>Dikarya</taxon>
        <taxon>Ascomycota</taxon>
        <taxon>Pezizomycotina</taxon>
        <taxon>Leotiomycetes</taxon>
        <taxon>Helotiales</taxon>
        <taxon>Hyaloscyphaceae</taxon>
        <taxon>Hyaloscypha</taxon>
        <taxon>Hyaloscypha bicolor</taxon>
    </lineage>
</organism>
<reference evidence="1 2" key="1">
    <citation type="submission" date="2016-04" db="EMBL/GenBank/DDBJ databases">
        <title>A degradative enzymes factory behind the ericoid mycorrhizal symbiosis.</title>
        <authorList>
            <consortium name="DOE Joint Genome Institute"/>
            <person name="Martino E."/>
            <person name="Morin E."/>
            <person name="Grelet G."/>
            <person name="Kuo A."/>
            <person name="Kohler A."/>
            <person name="Daghino S."/>
            <person name="Barry K."/>
            <person name="Choi C."/>
            <person name="Cichocki N."/>
            <person name="Clum A."/>
            <person name="Copeland A."/>
            <person name="Hainaut M."/>
            <person name="Haridas S."/>
            <person name="Labutti K."/>
            <person name="Lindquist E."/>
            <person name="Lipzen A."/>
            <person name="Khouja H.-R."/>
            <person name="Murat C."/>
            <person name="Ohm R."/>
            <person name="Olson A."/>
            <person name="Spatafora J."/>
            <person name="Veneault-Fourrey C."/>
            <person name="Henrissat B."/>
            <person name="Grigoriev I."/>
            <person name="Martin F."/>
            <person name="Perotto S."/>
        </authorList>
    </citation>
    <scope>NUCLEOTIDE SEQUENCE [LARGE SCALE GENOMIC DNA]</scope>
    <source>
        <strain evidence="1 2">E</strain>
    </source>
</reference>
<keyword evidence="2" id="KW-1185">Reference proteome</keyword>
<dbReference type="RefSeq" id="XP_024735030.1">
    <property type="nucleotide sequence ID" value="XM_024872810.1"/>
</dbReference>
<accession>A0A2J6T530</accession>
<dbReference type="GeneID" id="36580890"/>
<dbReference type="InParanoid" id="A0A2J6T530"/>
<dbReference type="EMBL" id="KZ613828">
    <property type="protein sequence ID" value="PMD58126.1"/>
    <property type="molecule type" value="Genomic_DNA"/>
</dbReference>
<dbReference type="AlphaFoldDB" id="A0A2J6T530"/>
<evidence type="ECO:0000313" key="1">
    <source>
        <dbReference type="EMBL" id="PMD58126.1"/>
    </source>
</evidence>
<protein>
    <submittedName>
        <fullName evidence="1">Uncharacterized protein</fullName>
    </submittedName>
</protein>